<dbReference type="GeneID" id="19164229"/>
<dbReference type="RefSeq" id="XP_007728429.1">
    <property type="nucleotide sequence ID" value="XM_007730239.1"/>
</dbReference>
<protein>
    <submittedName>
        <fullName evidence="1">Uncharacterized protein</fullName>
    </submittedName>
</protein>
<name>W9ZAJ4_9EURO</name>
<dbReference type="HOGENOM" id="CLU_2190127_0_0_1"/>
<feature type="non-terminal residue" evidence="1">
    <location>
        <position position="109"/>
    </location>
</feature>
<evidence type="ECO:0000313" key="1">
    <source>
        <dbReference type="EMBL" id="EXJ91539.1"/>
    </source>
</evidence>
<dbReference type="EMBL" id="AMGY01000001">
    <property type="protein sequence ID" value="EXJ91539.1"/>
    <property type="molecule type" value="Genomic_DNA"/>
</dbReference>
<dbReference type="AlphaFoldDB" id="W9ZAJ4"/>
<keyword evidence="2" id="KW-1185">Reference proteome</keyword>
<dbReference type="OrthoDB" id="10472808at2759"/>
<evidence type="ECO:0000313" key="2">
    <source>
        <dbReference type="Proteomes" id="UP000019478"/>
    </source>
</evidence>
<proteinExistence type="predicted"/>
<gene>
    <name evidence="1" type="ORF">A1O3_00087</name>
</gene>
<reference evidence="1 2" key="1">
    <citation type="submission" date="2013-03" db="EMBL/GenBank/DDBJ databases">
        <title>The Genome Sequence of Capronia epimyces CBS 606.96.</title>
        <authorList>
            <consortium name="The Broad Institute Genomics Platform"/>
            <person name="Cuomo C."/>
            <person name="de Hoog S."/>
            <person name="Gorbushina A."/>
            <person name="Walker B."/>
            <person name="Young S.K."/>
            <person name="Zeng Q."/>
            <person name="Gargeya S."/>
            <person name="Fitzgerald M."/>
            <person name="Haas B."/>
            <person name="Abouelleil A."/>
            <person name="Allen A.W."/>
            <person name="Alvarado L."/>
            <person name="Arachchi H.M."/>
            <person name="Berlin A.M."/>
            <person name="Chapman S.B."/>
            <person name="Gainer-Dewar J."/>
            <person name="Goldberg J."/>
            <person name="Griggs A."/>
            <person name="Gujja S."/>
            <person name="Hansen M."/>
            <person name="Howarth C."/>
            <person name="Imamovic A."/>
            <person name="Ireland A."/>
            <person name="Larimer J."/>
            <person name="McCowan C."/>
            <person name="Murphy C."/>
            <person name="Pearson M."/>
            <person name="Poon T.W."/>
            <person name="Priest M."/>
            <person name="Roberts A."/>
            <person name="Saif S."/>
            <person name="Shea T."/>
            <person name="Sisk P."/>
            <person name="Sykes S."/>
            <person name="Wortman J."/>
            <person name="Nusbaum C."/>
            <person name="Birren B."/>
        </authorList>
    </citation>
    <scope>NUCLEOTIDE SEQUENCE [LARGE SCALE GENOMIC DNA]</scope>
    <source>
        <strain evidence="1 2">CBS 606.96</strain>
    </source>
</reference>
<organism evidence="1 2">
    <name type="scientific">Capronia epimyces CBS 606.96</name>
    <dbReference type="NCBI Taxonomy" id="1182542"/>
    <lineage>
        <taxon>Eukaryota</taxon>
        <taxon>Fungi</taxon>
        <taxon>Dikarya</taxon>
        <taxon>Ascomycota</taxon>
        <taxon>Pezizomycotina</taxon>
        <taxon>Eurotiomycetes</taxon>
        <taxon>Chaetothyriomycetidae</taxon>
        <taxon>Chaetothyriales</taxon>
        <taxon>Herpotrichiellaceae</taxon>
        <taxon>Capronia</taxon>
    </lineage>
</organism>
<feature type="non-terminal residue" evidence="1">
    <location>
        <position position="1"/>
    </location>
</feature>
<sequence length="109" mass="13231">NPCLHTCMLFPLTDRSCFKCDMHTLVYWAVSRLHLCQILWEVIPVAERPENWEQLYEAAGMDVEEPRRMCGWYWWWRVVEDRSSGDLYAWRAMKSYWHVVKRLLHADDP</sequence>
<dbReference type="Proteomes" id="UP000019478">
    <property type="component" value="Unassembled WGS sequence"/>
</dbReference>
<accession>W9ZAJ4</accession>
<comment type="caution">
    <text evidence="1">The sequence shown here is derived from an EMBL/GenBank/DDBJ whole genome shotgun (WGS) entry which is preliminary data.</text>
</comment>